<evidence type="ECO:0000256" key="1">
    <source>
        <dbReference type="SAM" id="Coils"/>
    </source>
</evidence>
<accession>A0ABR2KI23</accession>
<feature type="compositionally biased region" description="Polar residues" evidence="2">
    <location>
        <begin position="18"/>
        <end position="50"/>
    </location>
</feature>
<name>A0ABR2KI23_9EUKA</name>
<evidence type="ECO:0000313" key="4">
    <source>
        <dbReference type="Proteomes" id="UP001470230"/>
    </source>
</evidence>
<organism evidence="3 4">
    <name type="scientific">Tritrichomonas musculus</name>
    <dbReference type="NCBI Taxonomy" id="1915356"/>
    <lineage>
        <taxon>Eukaryota</taxon>
        <taxon>Metamonada</taxon>
        <taxon>Parabasalia</taxon>
        <taxon>Tritrichomonadida</taxon>
        <taxon>Tritrichomonadidae</taxon>
        <taxon>Tritrichomonas</taxon>
    </lineage>
</organism>
<reference evidence="3 4" key="1">
    <citation type="submission" date="2024-04" db="EMBL/GenBank/DDBJ databases">
        <title>Tritrichomonas musculus Genome.</title>
        <authorList>
            <person name="Alves-Ferreira E."/>
            <person name="Grigg M."/>
            <person name="Lorenzi H."/>
            <person name="Galac M."/>
        </authorList>
    </citation>
    <scope>NUCLEOTIDE SEQUENCE [LARGE SCALE GENOMIC DNA]</scope>
    <source>
        <strain evidence="3 4">EAF2021</strain>
    </source>
</reference>
<dbReference type="EMBL" id="JAPFFF010000005">
    <property type="protein sequence ID" value="KAK8890491.1"/>
    <property type="molecule type" value="Genomic_DNA"/>
</dbReference>
<keyword evidence="1" id="KW-0175">Coiled coil</keyword>
<evidence type="ECO:0000256" key="2">
    <source>
        <dbReference type="SAM" id="MobiDB-lite"/>
    </source>
</evidence>
<feature type="region of interest" description="Disordered" evidence="2">
    <location>
        <begin position="1"/>
        <end position="50"/>
    </location>
</feature>
<feature type="coiled-coil region" evidence="1">
    <location>
        <begin position="81"/>
        <end position="167"/>
    </location>
</feature>
<sequence length="392" mass="45882">MNSSSSFRSSMRTTQTSNISNTRPNMSRSIASNSNIPSSRDPGGQTSEFSDINAHIDNVEFTLTNLNSEMKQKSALFETEMGNIQNQIKIAKENYEKELAQQKKDQELEIEEIKRQHEEEIQALETNLRKVMSRKTEFSSSRSQVQRIQKESELADLRHQLELLKIQQEDHVYLTSTNVSKTQGTNLQRETELNAQIEMLDAEINDITATRKEEMLHFKMKLDDTNHLFEKRNQEAQAKIARYQAEAARRQKECDDHILAIRNQSELEQTQLRNELETTNEKLKGLRQLFAKLQNQGNQEIQTVQRDIDELRHAIEKAKEREKTQIEETREQIAKLRGAQHDAIAIEQEIQYLKQEIEDMRKENQEMRKEKNRVESISYTTRMSKFRSSSIH</sequence>
<protein>
    <recommendedName>
        <fullName evidence="5">Kinetoplast-associated protein</fullName>
    </recommendedName>
</protein>
<proteinExistence type="predicted"/>
<dbReference type="Proteomes" id="UP001470230">
    <property type="component" value="Unassembled WGS sequence"/>
</dbReference>
<keyword evidence="4" id="KW-1185">Reference proteome</keyword>
<feature type="compositionally biased region" description="Low complexity" evidence="2">
    <location>
        <begin position="1"/>
        <end position="17"/>
    </location>
</feature>
<evidence type="ECO:0000313" key="3">
    <source>
        <dbReference type="EMBL" id="KAK8890491.1"/>
    </source>
</evidence>
<comment type="caution">
    <text evidence="3">The sequence shown here is derived from an EMBL/GenBank/DDBJ whole genome shotgun (WGS) entry which is preliminary data.</text>
</comment>
<feature type="coiled-coil region" evidence="1">
    <location>
        <begin position="226"/>
        <end position="377"/>
    </location>
</feature>
<evidence type="ECO:0008006" key="5">
    <source>
        <dbReference type="Google" id="ProtNLM"/>
    </source>
</evidence>
<gene>
    <name evidence="3" type="ORF">M9Y10_035267</name>
</gene>